<feature type="domain" description="Response regulatory" evidence="7">
    <location>
        <begin position="327"/>
        <end position="402"/>
    </location>
</feature>
<sequence length="402" mass="44755">MGPLEFIAFIVLCGLTHLLNGWTYGPHPFQLMLALTVFKILTAVGLVCNRYYAYYAHSVLLKVKVRELMLKKKAWNLGREVGYNEAEGDRCPRPHAYSRNPPCELTHELKGRDYSNNFTIPISDQDVVRIKGSDGVTFLIPTWLLPLQAMESLGSQDCGCYSDAMLRGVFSIEVDKSLPDLFMVMIGSFSGDTAYGGSLLDDNGEGGTVVLQVFSENGSQERNDQETGCMEEQLFGWRSRFRVQFMGKYNSHRAKERLSFSIAKASAEVARLELMHGNISVVQNPRGSLKHGACYSFQVRPSHHITINESGESSDQPCSNSLFKGLQVLLADADDLNRAVTRKLLEKLGCSVSAVSSGFDCLSSIGPASSPFQSSFLELQMPELDGYEVAMRIRKFRSRNWP</sequence>
<comment type="caution">
    <text evidence="6">Lacks conserved residue(s) required for the propagation of feature annotation.</text>
</comment>
<evidence type="ECO:0000256" key="3">
    <source>
        <dbReference type="ARBA" id="ARBA00022741"/>
    </source>
</evidence>
<protein>
    <recommendedName>
        <fullName evidence="7">Response regulatory domain-containing protein</fullName>
    </recommendedName>
</protein>
<dbReference type="GO" id="GO:0038199">
    <property type="term" value="F:ethylene receptor activity"/>
    <property type="evidence" value="ECO:0007669"/>
    <property type="project" value="TreeGrafter"/>
</dbReference>
<dbReference type="Pfam" id="PF25487">
    <property type="entry name" value="ETR1_N"/>
    <property type="match status" value="1"/>
</dbReference>
<dbReference type="GO" id="GO:0005783">
    <property type="term" value="C:endoplasmic reticulum"/>
    <property type="evidence" value="ECO:0007669"/>
    <property type="project" value="TreeGrafter"/>
</dbReference>
<dbReference type="InterPro" id="IPR011006">
    <property type="entry name" value="CheY-like_superfamily"/>
</dbReference>
<dbReference type="GO" id="GO:0016301">
    <property type="term" value="F:kinase activity"/>
    <property type="evidence" value="ECO:0007669"/>
    <property type="project" value="UniProtKB-KW"/>
</dbReference>
<evidence type="ECO:0000256" key="6">
    <source>
        <dbReference type="PROSITE-ProRule" id="PRU00169"/>
    </source>
</evidence>
<evidence type="ECO:0000256" key="2">
    <source>
        <dbReference type="ARBA" id="ARBA00022723"/>
    </source>
</evidence>
<keyword evidence="2" id="KW-0479">Metal-binding</keyword>
<comment type="caution">
    <text evidence="8">The sequence shown here is derived from an EMBL/GenBank/DDBJ whole genome shotgun (WGS) entry which is preliminary data.</text>
</comment>
<evidence type="ECO:0000256" key="4">
    <source>
        <dbReference type="ARBA" id="ARBA00022777"/>
    </source>
</evidence>
<dbReference type="GO" id="GO:0051740">
    <property type="term" value="F:ethylene binding"/>
    <property type="evidence" value="ECO:0007669"/>
    <property type="project" value="TreeGrafter"/>
</dbReference>
<dbReference type="PANTHER" id="PTHR24423">
    <property type="entry name" value="TWO-COMPONENT SENSOR HISTIDINE KINASE"/>
    <property type="match status" value="1"/>
</dbReference>
<evidence type="ECO:0000313" key="8">
    <source>
        <dbReference type="EMBL" id="KAE8670401.1"/>
    </source>
</evidence>
<dbReference type="PANTHER" id="PTHR24423:SF633">
    <property type="entry name" value="ETHYLENE RECEPTOR 2"/>
    <property type="match status" value="1"/>
</dbReference>
<keyword evidence="5" id="KW-0067">ATP-binding</keyword>
<name>A0A6A2X5S7_HIBSY</name>
<proteinExistence type="predicted"/>
<dbReference type="InterPro" id="IPR058544">
    <property type="entry name" value="ETR1_N"/>
</dbReference>
<dbReference type="EMBL" id="VEPZ02001512">
    <property type="protein sequence ID" value="KAE8670401.1"/>
    <property type="molecule type" value="Genomic_DNA"/>
</dbReference>
<keyword evidence="3" id="KW-0547">Nucleotide-binding</keyword>
<dbReference type="GO" id="GO:0005524">
    <property type="term" value="F:ATP binding"/>
    <property type="evidence" value="ECO:0007669"/>
    <property type="project" value="UniProtKB-KW"/>
</dbReference>
<evidence type="ECO:0000256" key="1">
    <source>
        <dbReference type="ARBA" id="ARBA00022679"/>
    </source>
</evidence>
<keyword evidence="1" id="KW-0808">Transferase</keyword>
<dbReference type="Proteomes" id="UP000436088">
    <property type="component" value="Unassembled WGS sequence"/>
</dbReference>
<dbReference type="AlphaFoldDB" id="A0A6A2X5S7"/>
<dbReference type="PROSITE" id="PS50110">
    <property type="entry name" value="RESPONSE_REGULATORY"/>
    <property type="match status" value="1"/>
</dbReference>
<gene>
    <name evidence="8" type="ORF">F3Y22_tig00112159pilonHSYRG00407</name>
</gene>
<dbReference type="GO" id="GO:0046872">
    <property type="term" value="F:metal ion binding"/>
    <property type="evidence" value="ECO:0007669"/>
    <property type="project" value="UniProtKB-KW"/>
</dbReference>
<keyword evidence="9" id="KW-1185">Reference proteome</keyword>
<keyword evidence="4" id="KW-0418">Kinase</keyword>
<reference evidence="8" key="1">
    <citation type="submission" date="2019-09" db="EMBL/GenBank/DDBJ databases">
        <title>Draft genome information of white flower Hibiscus syriacus.</title>
        <authorList>
            <person name="Kim Y.-M."/>
        </authorList>
    </citation>
    <scope>NUCLEOTIDE SEQUENCE [LARGE SCALE GENOMIC DNA]</scope>
    <source>
        <strain evidence="8">YM2019G1</strain>
    </source>
</reference>
<dbReference type="Pfam" id="PF00072">
    <property type="entry name" value="Response_reg"/>
    <property type="match status" value="1"/>
</dbReference>
<dbReference type="Gene3D" id="3.40.50.2300">
    <property type="match status" value="1"/>
</dbReference>
<accession>A0A6A2X5S7</accession>
<evidence type="ECO:0000256" key="5">
    <source>
        <dbReference type="ARBA" id="ARBA00022840"/>
    </source>
</evidence>
<evidence type="ECO:0000259" key="7">
    <source>
        <dbReference type="PROSITE" id="PS50110"/>
    </source>
</evidence>
<evidence type="ECO:0000313" key="9">
    <source>
        <dbReference type="Proteomes" id="UP000436088"/>
    </source>
</evidence>
<dbReference type="InterPro" id="IPR001789">
    <property type="entry name" value="Sig_transdc_resp-reg_receiver"/>
</dbReference>
<organism evidence="8 9">
    <name type="scientific">Hibiscus syriacus</name>
    <name type="common">Rose of Sharon</name>
    <dbReference type="NCBI Taxonomy" id="106335"/>
    <lineage>
        <taxon>Eukaryota</taxon>
        <taxon>Viridiplantae</taxon>
        <taxon>Streptophyta</taxon>
        <taxon>Embryophyta</taxon>
        <taxon>Tracheophyta</taxon>
        <taxon>Spermatophyta</taxon>
        <taxon>Magnoliopsida</taxon>
        <taxon>eudicotyledons</taxon>
        <taxon>Gunneridae</taxon>
        <taxon>Pentapetalae</taxon>
        <taxon>rosids</taxon>
        <taxon>malvids</taxon>
        <taxon>Malvales</taxon>
        <taxon>Malvaceae</taxon>
        <taxon>Malvoideae</taxon>
        <taxon>Hibiscus</taxon>
    </lineage>
</organism>
<dbReference type="SUPFAM" id="SSF52172">
    <property type="entry name" value="CheY-like"/>
    <property type="match status" value="1"/>
</dbReference>